<dbReference type="EMBL" id="BMIL01000006">
    <property type="protein sequence ID" value="GGC66786.1"/>
    <property type="molecule type" value="Genomic_DNA"/>
</dbReference>
<proteinExistence type="predicted"/>
<accession>A0A916UAQ4</accession>
<dbReference type="InterPro" id="IPR018760">
    <property type="entry name" value="DUF2326"/>
</dbReference>
<reference evidence="3" key="2">
    <citation type="submission" date="2020-09" db="EMBL/GenBank/DDBJ databases">
        <authorList>
            <person name="Sun Q."/>
            <person name="Zhou Y."/>
        </authorList>
    </citation>
    <scope>NUCLEOTIDE SEQUENCE</scope>
    <source>
        <strain evidence="3">CGMCC 1.15343</strain>
    </source>
</reference>
<feature type="domain" description="DUF2326" evidence="2">
    <location>
        <begin position="430"/>
        <end position="571"/>
    </location>
</feature>
<gene>
    <name evidence="3" type="ORF">GCM10011387_20270</name>
</gene>
<evidence type="ECO:0000256" key="1">
    <source>
        <dbReference type="SAM" id="Coils"/>
    </source>
</evidence>
<dbReference type="RefSeq" id="WP_188626782.1">
    <property type="nucleotide sequence ID" value="NZ_BMIL01000006.1"/>
</dbReference>
<comment type="caution">
    <text evidence="3">The sequence shown here is derived from an EMBL/GenBank/DDBJ whole genome shotgun (WGS) entry which is preliminary data.</text>
</comment>
<dbReference type="Proteomes" id="UP000651668">
    <property type="component" value="Unassembled WGS sequence"/>
</dbReference>
<keyword evidence="4" id="KW-1185">Reference proteome</keyword>
<organism evidence="3 4">
    <name type="scientific">Pedobacter quisquiliarum</name>
    <dbReference type="NCBI Taxonomy" id="1834438"/>
    <lineage>
        <taxon>Bacteria</taxon>
        <taxon>Pseudomonadati</taxon>
        <taxon>Bacteroidota</taxon>
        <taxon>Sphingobacteriia</taxon>
        <taxon>Sphingobacteriales</taxon>
        <taxon>Sphingobacteriaceae</taxon>
        <taxon>Pedobacter</taxon>
    </lineage>
</organism>
<keyword evidence="1" id="KW-0175">Coiled coil</keyword>
<dbReference type="AlphaFoldDB" id="A0A916UAQ4"/>
<reference evidence="3" key="1">
    <citation type="journal article" date="2014" name="Int. J. Syst. Evol. Microbiol.">
        <title>Complete genome sequence of Corynebacterium casei LMG S-19264T (=DSM 44701T), isolated from a smear-ripened cheese.</title>
        <authorList>
            <consortium name="US DOE Joint Genome Institute (JGI-PGF)"/>
            <person name="Walter F."/>
            <person name="Albersmeier A."/>
            <person name="Kalinowski J."/>
            <person name="Ruckert C."/>
        </authorList>
    </citation>
    <scope>NUCLEOTIDE SEQUENCE</scope>
    <source>
        <strain evidence="3">CGMCC 1.15343</strain>
    </source>
</reference>
<protein>
    <recommendedName>
        <fullName evidence="2">DUF2326 domain-containing protein</fullName>
    </recommendedName>
</protein>
<dbReference type="Pfam" id="PF10088">
    <property type="entry name" value="DUF2326"/>
    <property type="match status" value="1"/>
</dbReference>
<evidence type="ECO:0000313" key="3">
    <source>
        <dbReference type="EMBL" id="GGC66786.1"/>
    </source>
</evidence>
<sequence>MQLISIESNRSSFRPVVFKNKSGLNFILAKQSKLVSKVDDKTFNGVGKSLLISLIHFCLGSSTKESFKKHLPGWVFTLKFAIDTVEYTTIRGTDNQTKINLNGVDTKVADFNSKFGKLIFEIPDDVGQLSFRSLLPFFIRPRRGSYNSFKDPNVLNNEYPILFTNSFLLGLNVHLVEEKFKLRKEKERIKNLVKELTNDHLLKEFFIGNRDVSLAKQDLEDKIKILGSDLQKFQIAEDYYDIKREADRLQKDLEATQNKIVLIQNQILNIEESRKISPDIKKESIERIYKEASIILAEGALLRLEELEKFYKHLTINREKRLLDQKNALLRESKELHSHFDNLKTDFDKNLSYLNSHQALDVFVKLTNKLSDLKGEKDNLERYDTLLKEYHNSKLKIEKDFLDATVKTDEYLNEAEGVVKGLRDFFRELTKRFYPNSAAGITVYNNVGDNQIRYTFDAKVEADASDGINSVKIFCYDLTILLQGYGHKMNMIFHDSRLLDGIDPRQIAELFKTLKAYIPKANKQYILSFNQNHLDEIKQHLTPEEFKEIVLDNICHELEDDSPSSKLLGIQVDMAYD</sequence>
<evidence type="ECO:0000313" key="4">
    <source>
        <dbReference type="Proteomes" id="UP000651668"/>
    </source>
</evidence>
<feature type="coiled-coil region" evidence="1">
    <location>
        <begin position="175"/>
        <end position="273"/>
    </location>
</feature>
<name>A0A916UAQ4_9SPHI</name>
<evidence type="ECO:0000259" key="2">
    <source>
        <dbReference type="Pfam" id="PF10088"/>
    </source>
</evidence>